<dbReference type="RefSeq" id="WP_201682782.1">
    <property type="nucleotide sequence ID" value="NZ_JAEQNA010000001.1"/>
</dbReference>
<protein>
    <submittedName>
        <fullName evidence="2">Helix-turn-helix domain-containing protein</fullName>
    </submittedName>
</protein>
<dbReference type="InterPro" id="IPR045942">
    <property type="entry name" value="DUF6362"/>
</dbReference>
<evidence type="ECO:0000259" key="1">
    <source>
        <dbReference type="Pfam" id="PF19889"/>
    </source>
</evidence>
<feature type="domain" description="DUF6362" evidence="1">
    <location>
        <begin position="21"/>
        <end position="117"/>
    </location>
</feature>
<reference evidence="2" key="1">
    <citation type="submission" date="2021-01" db="EMBL/GenBank/DDBJ databases">
        <title>Ramlibacter sp. strain AW1 16S ribosomal RNA gene Genome sequencing and assembly.</title>
        <authorList>
            <person name="Kang M."/>
        </authorList>
    </citation>
    <scope>NUCLEOTIDE SEQUENCE</scope>
    <source>
        <strain evidence="2">AW1</strain>
    </source>
</reference>
<sequence>MTEWTSDDVANRLIDAARTARRLPSVRVQGYFNVWPAFVRTAYERLACEDVPMPRFPPTPVDVEQMLEVMQWVQWLEVEQRHLVWMRADRYRWCDIARRFGCAVRTAQRRWDLAIDIVVIRLGEGD</sequence>
<dbReference type="EMBL" id="JAEQNA010000001">
    <property type="protein sequence ID" value="MBL0419775.1"/>
    <property type="molecule type" value="Genomic_DNA"/>
</dbReference>
<keyword evidence="3" id="KW-1185">Reference proteome</keyword>
<dbReference type="Proteomes" id="UP000613011">
    <property type="component" value="Unassembled WGS sequence"/>
</dbReference>
<evidence type="ECO:0000313" key="2">
    <source>
        <dbReference type="EMBL" id="MBL0419775.1"/>
    </source>
</evidence>
<organism evidence="2 3">
    <name type="scientific">Ramlibacter aurantiacus</name>
    <dbReference type="NCBI Taxonomy" id="2801330"/>
    <lineage>
        <taxon>Bacteria</taxon>
        <taxon>Pseudomonadati</taxon>
        <taxon>Pseudomonadota</taxon>
        <taxon>Betaproteobacteria</taxon>
        <taxon>Burkholderiales</taxon>
        <taxon>Comamonadaceae</taxon>
        <taxon>Ramlibacter</taxon>
    </lineage>
</organism>
<proteinExistence type="predicted"/>
<dbReference type="Pfam" id="PF19889">
    <property type="entry name" value="DUF6362"/>
    <property type="match status" value="1"/>
</dbReference>
<name>A0A936ZRK9_9BURK</name>
<accession>A0A936ZRK9</accession>
<comment type="caution">
    <text evidence="2">The sequence shown here is derived from an EMBL/GenBank/DDBJ whole genome shotgun (WGS) entry which is preliminary data.</text>
</comment>
<dbReference type="AlphaFoldDB" id="A0A936ZRK9"/>
<evidence type="ECO:0000313" key="3">
    <source>
        <dbReference type="Proteomes" id="UP000613011"/>
    </source>
</evidence>
<gene>
    <name evidence="2" type="ORF">JI739_05375</name>
</gene>